<gene>
    <name evidence="2" type="ORF">RI543_004066</name>
</gene>
<organism evidence="2 3">
    <name type="scientific">Arxiozyma heterogenica</name>
    <dbReference type="NCBI Taxonomy" id="278026"/>
    <lineage>
        <taxon>Eukaryota</taxon>
        <taxon>Fungi</taxon>
        <taxon>Dikarya</taxon>
        <taxon>Ascomycota</taxon>
        <taxon>Saccharomycotina</taxon>
        <taxon>Saccharomycetes</taxon>
        <taxon>Saccharomycetales</taxon>
        <taxon>Saccharomycetaceae</taxon>
        <taxon>Arxiozyma</taxon>
    </lineage>
</organism>
<proteinExistence type="predicted"/>
<protein>
    <submittedName>
        <fullName evidence="2">Uncharacterized protein</fullName>
    </submittedName>
</protein>
<feature type="region of interest" description="Disordered" evidence="1">
    <location>
        <begin position="1"/>
        <end position="23"/>
    </location>
</feature>
<keyword evidence="3" id="KW-1185">Reference proteome</keyword>
<dbReference type="Pfam" id="PF04119">
    <property type="entry name" value="HSP9_HSP12"/>
    <property type="match status" value="1"/>
</dbReference>
<dbReference type="AlphaFoldDB" id="A0AAN7WF38"/>
<evidence type="ECO:0000313" key="3">
    <source>
        <dbReference type="Proteomes" id="UP001306508"/>
    </source>
</evidence>
<feature type="region of interest" description="Disordered" evidence="1">
    <location>
        <begin position="41"/>
        <end position="79"/>
    </location>
</feature>
<dbReference type="EMBL" id="JAWIZZ010000053">
    <property type="protein sequence ID" value="KAK5778403.1"/>
    <property type="molecule type" value="Genomic_DNA"/>
</dbReference>
<sequence>MSDTGRKDFSDKAKEALKPESEKGYVEKGKEYVTDAADKVAGTVQPESNKGVLQGVSDAAKSGKDEAESQKAGTESYSEQAKDYLDSAKSKLNEAVEYVSNTLHGGTDPKK</sequence>
<evidence type="ECO:0000256" key="1">
    <source>
        <dbReference type="SAM" id="MobiDB-lite"/>
    </source>
</evidence>
<dbReference type="Proteomes" id="UP001306508">
    <property type="component" value="Unassembled WGS sequence"/>
</dbReference>
<reference evidence="3" key="1">
    <citation type="submission" date="2023-07" db="EMBL/GenBank/DDBJ databases">
        <title>A draft genome of Kazachstania heterogenica Y-27499.</title>
        <authorList>
            <person name="Donic C."/>
            <person name="Kralova J.S."/>
            <person name="Fidel L."/>
            <person name="Ben-Dor S."/>
            <person name="Jung S."/>
        </authorList>
    </citation>
    <scope>NUCLEOTIDE SEQUENCE [LARGE SCALE GENOMIC DNA]</scope>
    <source>
        <strain evidence="3">Y27499</strain>
    </source>
</reference>
<comment type="caution">
    <text evidence="2">The sequence shown here is derived from an EMBL/GenBank/DDBJ whole genome shotgun (WGS) entry which is preliminary data.</text>
</comment>
<dbReference type="Gene3D" id="6.10.280.100">
    <property type="match status" value="1"/>
</dbReference>
<dbReference type="InterPro" id="IPR007250">
    <property type="entry name" value="HSP9_HSP12"/>
</dbReference>
<accession>A0AAN7WF38</accession>
<name>A0AAN7WF38_9SACH</name>
<evidence type="ECO:0000313" key="2">
    <source>
        <dbReference type="EMBL" id="KAK5778403.1"/>
    </source>
</evidence>
<dbReference type="PIRSF" id="PIRSF002590">
    <property type="entry name" value="HSP9/HSP12_fun"/>
    <property type="match status" value="1"/>
</dbReference>